<evidence type="ECO:0000313" key="1">
    <source>
        <dbReference type="EMBL" id="RRD04459.1"/>
    </source>
</evidence>
<sequence length="91" mass="10042">MRMTGHDVELTEDELEEIAAQHEAGTWPGHTSTPIPGRPRLHDEEFETISFRLGASRIRAVDDAADRLGESRSQFLRRAVGQALEGLTSTG</sequence>
<gene>
    <name evidence="1" type="ORF">EII34_10405</name>
</gene>
<dbReference type="GO" id="GO:0006355">
    <property type="term" value="P:regulation of DNA-templated transcription"/>
    <property type="evidence" value="ECO:0007669"/>
    <property type="project" value="InterPro"/>
</dbReference>
<protein>
    <submittedName>
        <fullName evidence="1">Ribbon-helix-helix protein, CopG family</fullName>
    </submittedName>
</protein>
<evidence type="ECO:0000313" key="2">
    <source>
        <dbReference type="Proteomes" id="UP000280819"/>
    </source>
</evidence>
<dbReference type="OrthoDB" id="3176518at2"/>
<name>A0A3P1T504_9ACTN</name>
<reference evidence="1 2" key="1">
    <citation type="submission" date="2018-11" db="EMBL/GenBank/DDBJ databases">
        <title>Genomes From Bacteria Associated with the Canine Oral Cavity: a Test Case for Automated Genome-Based Taxonomic Assignment.</title>
        <authorList>
            <person name="Coil D.A."/>
            <person name="Jospin G."/>
            <person name="Darling A.E."/>
            <person name="Wallis C."/>
            <person name="Davis I.J."/>
            <person name="Harris S."/>
            <person name="Eisen J.A."/>
            <person name="Holcombe L.J."/>
            <person name="O'Flynn C."/>
        </authorList>
    </citation>
    <scope>NUCLEOTIDE SEQUENCE [LARGE SCALE GENOMIC DNA]</scope>
    <source>
        <strain evidence="1 2">OH887_COT-365</strain>
    </source>
</reference>
<dbReference type="AlphaFoldDB" id="A0A3P1T504"/>
<dbReference type="EMBL" id="RQZG01000011">
    <property type="protein sequence ID" value="RRD04459.1"/>
    <property type="molecule type" value="Genomic_DNA"/>
</dbReference>
<comment type="caution">
    <text evidence="1">The sequence shown here is derived from an EMBL/GenBank/DDBJ whole genome shotgun (WGS) entry which is preliminary data.</text>
</comment>
<proteinExistence type="predicted"/>
<accession>A0A3P1T504</accession>
<organism evidence="1 2">
    <name type="scientific">Arachnia propionica</name>
    <dbReference type="NCBI Taxonomy" id="1750"/>
    <lineage>
        <taxon>Bacteria</taxon>
        <taxon>Bacillati</taxon>
        <taxon>Actinomycetota</taxon>
        <taxon>Actinomycetes</taxon>
        <taxon>Propionibacteriales</taxon>
        <taxon>Propionibacteriaceae</taxon>
        <taxon>Arachnia</taxon>
    </lineage>
</organism>
<dbReference type="Proteomes" id="UP000280819">
    <property type="component" value="Unassembled WGS sequence"/>
</dbReference>